<evidence type="ECO:0000313" key="1">
    <source>
        <dbReference type="EMBL" id="KAF2500948.1"/>
    </source>
</evidence>
<sequence>MQSQAPDVQHGLSWCSADVIPACSRSSTGLAEKALGHPSLKVGLSKTVNRMPTERQASCMHPVRHVARVWLLPETKAAFLADFSHQPLETNKETKESAKWRWPKLQGRGHDRQNRCMWCCGLHSGLGQGNGGSLCKSAIYTLQARNVSRLSLFHWSNGPSFGPHCPLHIPTADPSCHSGGEGVMRLQSPLCFG</sequence>
<gene>
    <name evidence="1" type="ORF">BU16DRAFT_186195</name>
</gene>
<accession>A0A6A6R894</accession>
<organism evidence="1 2">
    <name type="scientific">Lophium mytilinum</name>
    <dbReference type="NCBI Taxonomy" id="390894"/>
    <lineage>
        <taxon>Eukaryota</taxon>
        <taxon>Fungi</taxon>
        <taxon>Dikarya</taxon>
        <taxon>Ascomycota</taxon>
        <taxon>Pezizomycotina</taxon>
        <taxon>Dothideomycetes</taxon>
        <taxon>Pleosporomycetidae</taxon>
        <taxon>Mytilinidiales</taxon>
        <taxon>Mytilinidiaceae</taxon>
        <taxon>Lophium</taxon>
    </lineage>
</organism>
<evidence type="ECO:0000313" key="2">
    <source>
        <dbReference type="Proteomes" id="UP000799750"/>
    </source>
</evidence>
<name>A0A6A6R894_9PEZI</name>
<protein>
    <submittedName>
        <fullName evidence="1">Uncharacterized protein</fullName>
    </submittedName>
</protein>
<reference evidence="1" key="1">
    <citation type="journal article" date="2020" name="Stud. Mycol.">
        <title>101 Dothideomycetes genomes: a test case for predicting lifestyles and emergence of pathogens.</title>
        <authorList>
            <person name="Haridas S."/>
            <person name="Albert R."/>
            <person name="Binder M."/>
            <person name="Bloem J."/>
            <person name="Labutti K."/>
            <person name="Salamov A."/>
            <person name="Andreopoulos B."/>
            <person name="Baker S."/>
            <person name="Barry K."/>
            <person name="Bills G."/>
            <person name="Bluhm B."/>
            <person name="Cannon C."/>
            <person name="Castanera R."/>
            <person name="Culley D."/>
            <person name="Daum C."/>
            <person name="Ezra D."/>
            <person name="Gonzalez J."/>
            <person name="Henrissat B."/>
            <person name="Kuo A."/>
            <person name="Liang C."/>
            <person name="Lipzen A."/>
            <person name="Lutzoni F."/>
            <person name="Magnuson J."/>
            <person name="Mondo S."/>
            <person name="Nolan M."/>
            <person name="Ohm R."/>
            <person name="Pangilinan J."/>
            <person name="Park H.-J."/>
            <person name="Ramirez L."/>
            <person name="Alfaro M."/>
            <person name="Sun H."/>
            <person name="Tritt A."/>
            <person name="Yoshinaga Y."/>
            <person name="Zwiers L.-H."/>
            <person name="Turgeon B."/>
            <person name="Goodwin S."/>
            <person name="Spatafora J."/>
            <person name="Crous P."/>
            <person name="Grigoriev I."/>
        </authorList>
    </citation>
    <scope>NUCLEOTIDE SEQUENCE</scope>
    <source>
        <strain evidence="1">CBS 269.34</strain>
    </source>
</reference>
<keyword evidence="2" id="KW-1185">Reference proteome</keyword>
<proteinExistence type="predicted"/>
<dbReference type="AlphaFoldDB" id="A0A6A6R894"/>
<dbReference type="Proteomes" id="UP000799750">
    <property type="component" value="Unassembled WGS sequence"/>
</dbReference>
<dbReference type="EMBL" id="MU004182">
    <property type="protein sequence ID" value="KAF2500948.1"/>
    <property type="molecule type" value="Genomic_DNA"/>
</dbReference>